<dbReference type="SUPFAM" id="SSF111352">
    <property type="entry name" value="Ammonium transporter"/>
    <property type="match status" value="1"/>
</dbReference>
<comment type="similarity">
    <text evidence="2">Belongs to the ammonia transporter channel (TC 1.A.11.2) family.</text>
</comment>
<feature type="transmembrane region" description="Helical" evidence="8">
    <location>
        <begin position="365"/>
        <end position="384"/>
    </location>
</feature>
<evidence type="ECO:0000256" key="7">
    <source>
        <dbReference type="ARBA" id="ARBA00023177"/>
    </source>
</evidence>
<evidence type="ECO:0000256" key="5">
    <source>
        <dbReference type="ARBA" id="ARBA00022989"/>
    </source>
</evidence>
<feature type="domain" description="Ammonium transporter AmtB-like" evidence="9">
    <location>
        <begin position="10"/>
        <end position="414"/>
    </location>
</feature>
<dbReference type="EMBL" id="CAFBPZ010000048">
    <property type="protein sequence ID" value="CAB5038541.1"/>
    <property type="molecule type" value="Genomic_DNA"/>
</dbReference>
<dbReference type="GO" id="GO:0008519">
    <property type="term" value="F:ammonium channel activity"/>
    <property type="evidence" value="ECO:0007669"/>
    <property type="project" value="InterPro"/>
</dbReference>
<gene>
    <name evidence="10" type="ORF">UFOPK3495_01053</name>
    <name evidence="11" type="ORF">UFOPK4237_00843</name>
</gene>
<dbReference type="EMBL" id="CAFBMC010000055">
    <property type="protein sequence ID" value="CAB4902651.1"/>
    <property type="molecule type" value="Genomic_DNA"/>
</dbReference>
<evidence type="ECO:0000313" key="10">
    <source>
        <dbReference type="EMBL" id="CAB4902651.1"/>
    </source>
</evidence>
<keyword evidence="6 8" id="KW-0472">Membrane</keyword>
<dbReference type="Gene3D" id="1.10.3430.10">
    <property type="entry name" value="Ammonium transporter AmtB like domains"/>
    <property type="match status" value="1"/>
</dbReference>
<feature type="transmembrane region" description="Helical" evidence="8">
    <location>
        <begin position="204"/>
        <end position="224"/>
    </location>
</feature>
<feature type="transmembrane region" description="Helical" evidence="8">
    <location>
        <begin position="171"/>
        <end position="192"/>
    </location>
</feature>
<dbReference type="InterPro" id="IPR018047">
    <property type="entry name" value="Ammonium_transpt_CS"/>
</dbReference>
<feature type="transmembrane region" description="Helical" evidence="8">
    <location>
        <begin position="264"/>
        <end position="281"/>
    </location>
</feature>
<evidence type="ECO:0000256" key="2">
    <source>
        <dbReference type="ARBA" id="ARBA00005887"/>
    </source>
</evidence>
<evidence type="ECO:0000256" key="8">
    <source>
        <dbReference type="SAM" id="Phobius"/>
    </source>
</evidence>
<dbReference type="PANTHER" id="PTHR43029:SF10">
    <property type="entry name" value="AMMONIUM TRANSPORTER MEP2"/>
    <property type="match status" value="1"/>
</dbReference>
<keyword evidence="4 8" id="KW-0812">Transmembrane</keyword>
<keyword evidence="3" id="KW-0813">Transport</keyword>
<evidence type="ECO:0000313" key="11">
    <source>
        <dbReference type="EMBL" id="CAB5038541.1"/>
    </source>
</evidence>
<keyword evidence="5 8" id="KW-1133">Transmembrane helix</keyword>
<feature type="transmembrane region" description="Helical" evidence="8">
    <location>
        <begin position="98"/>
        <end position="119"/>
    </location>
</feature>
<dbReference type="InterPro" id="IPR002229">
    <property type="entry name" value="RhesusRHD"/>
</dbReference>
<evidence type="ECO:0000256" key="1">
    <source>
        <dbReference type="ARBA" id="ARBA00004141"/>
    </source>
</evidence>
<name>A0A6J7SBZ8_9ZZZZ</name>
<evidence type="ECO:0000259" key="9">
    <source>
        <dbReference type="Pfam" id="PF00909"/>
    </source>
</evidence>
<dbReference type="PANTHER" id="PTHR43029">
    <property type="entry name" value="AMMONIUM TRANSPORTER MEP2"/>
    <property type="match status" value="1"/>
</dbReference>
<dbReference type="PROSITE" id="PS01219">
    <property type="entry name" value="AMMONIUM_TRANSP"/>
    <property type="match status" value="1"/>
</dbReference>
<reference evidence="11" key="1">
    <citation type="submission" date="2020-05" db="EMBL/GenBank/DDBJ databases">
        <authorList>
            <person name="Chiriac C."/>
            <person name="Salcher M."/>
            <person name="Ghai R."/>
            <person name="Kavagutti S V."/>
        </authorList>
    </citation>
    <scope>NUCLEOTIDE SEQUENCE</scope>
</reference>
<keyword evidence="7" id="KW-0924">Ammonia transport</keyword>
<feature type="transmembrane region" description="Helical" evidence="8">
    <location>
        <begin position="287"/>
        <end position="308"/>
    </location>
</feature>
<feature type="transmembrane region" description="Helical" evidence="8">
    <location>
        <begin position="131"/>
        <end position="151"/>
    </location>
</feature>
<evidence type="ECO:0000256" key="6">
    <source>
        <dbReference type="ARBA" id="ARBA00023136"/>
    </source>
</evidence>
<dbReference type="AlphaFoldDB" id="A0A6J7SBZ8"/>
<evidence type="ECO:0000256" key="3">
    <source>
        <dbReference type="ARBA" id="ARBA00022448"/>
    </source>
</evidence>
<feature type="transmembrane region" description="Helical" evidence="8">
    <location>
        <begin position="43"/>
        <end position="66"/>
    </location>
</feature>
<dbReference type="InterPro" id="IPR024041">
    <property type="entry name" value="NH4_transpt_AmtB-like_dom"/>
</dbReference>
<dbReference type="NCBIfam" id="TIGR00836">
    <property type="entry name" value="amt"/>
    <property type="match status" value="1"/>
</dbReference>
<protein>
    <submittedName>
        <fullName evidence="11">Unannotated protein</fullName>
    </submittedName>
</protein>
<feature type="transmembrane region" description="Helical" evidence="8">
    <location>
        <begin position="320"/>
        <end position="345"/>
    </location>
</feature>
<organism evidence="11">
    <name type="scientific">freshwater metagenome</name>
    <dbReference type="NCBI Taxonomy" id="449393"/>
    <lineage>
        <taxon>unclassified sequences</taxon>
        <taxon>metagenomes</taxon>
        <taxon>ecological metagenomes</taxon>
    </lineage>
</organism>
<sequence length="444" mass="45717">MDSINGADTAWVMTASALVLLMTPGLALFYGGMVRSKNVLNMIMMSFSAMGVITVVWVVVGFSLAFGEDSGGGFIGNLSHMGLTDAINQPVGPEGHQIPLLAFVMFQLTFAIVTTALLSGAIADRVKFSSWIVFMVAWSLLVYVPIAHWAFALQGGTGGWISDRLGALDFAGGTAVEINSGASALALVLVVGRRIGFRHDSMRPHNLPLVLLGAGMLWFGWLGFNAGSALSASSLAATALINTQIATACGALTWIAFEKIRDGHPTTLGAASGAIAGAVAITPACGFVTPLGALVIGLVAGAVCAWAVSQKFRLGYDDSLDVVGVHGIGGLIGMLGIGLFAALIANSSGANGLFFGGGASLLGKQVIASLATAFYAFVVTWIIAKIIMKTIGFRADPDDEIAGLDTTIHAESAYDFAGVAGGGSIGGGHHPLRDLIARSREEDQ</sequence>
<dbReference type="GO" id="GO:0005886">
    <property type="term" value="C:plasma membrane"/>
    <property type="evidence" value="ECO:0007669"/>
    <property type="project" value="InterPro"/>
</dbReference>
<dbReference type="InterPro" id="IPR029020">
    <property type="entry name" value="Ammonium/urea_transptr"/>
</dbReference>
<dbReference type="Pfam" id="PF00909">
    <property type="entry name" value="Ammonium_transp"/>
    <property type="match status" value="1"/>
</dbReference>
<accession>A0A6J7SBZ8</accession>
<feature type="transmembrane region" description="Helical" evidence="8">
    <location>
        <begin position="12"/>
        <end position="31"/>
    </location>
</feature>
<evidence type="ECO:0000256" key="4">
    <source>
        <dbReference type="ARBA" id="ARBA00022692"/>
    </source>
</evidence>
<feature type="transmembrane region" description="Helical" evidence="8">
    <location>
        <begin position="236"/>
        <end position="257"/>
    </location>
</feature>
<comment type="subcellular location">
    <subcellularLocation>
        <location evidence="1">Membrane</location>
        <topology evidence="1">Multi-pass membrane protein</topology>
    </subcellularLocation>
</comment>
<dbReference type="InterPro" id="IPR001905">
    <property type="entry name" value="Ammonium_transpt"/>
</dbReference>
<proteinExistence type="inferred from homology"/>
<dbReference type="PRINTS" id="PR00342">
    <property type="entry name" value="RHESUSRHD"/>
</dbReference>